<protein>
    <submittedName>
        <fullName evidence="2">Membrane protein</fullName>
    </submittedName>
</protein>
<accession>A0ABQ5JH53</accession>
<evidence type="ECO:0000313" key="2">
    <source>
        <dbReference type="EMBL" id="GKS80857.1"/>
    </source>
</evidence>
<dbReference type="RefSeq" id="WP_244054629.1">
    <property type="nucleotide sequence ID" value="NZ_BQXH01000003.1"/>
</dbReference>
<reference evidence="2" key="1">
    <citation type="journal article" date="2022" name="Int. J. Syst. Evol. Microbiol.">
        <title>A novel species of lactic acid bacteria, Ligilactobacillus pabuli sp. nov., isolated from alfalfa silage.</title>
        <authorList>
            <person name="Tohno M."/>
            <person name="Tanizawa Y."/>
            <person name="Sawada H."/>
            <person name="Sakamoto M."/>
            <person name="Ohkuma M."/>
            <person name="Kobayashi H."/>
        </authorList>
    </citation>
    <scope>NUCLEOTIDE SEQUENCE</scope>
    <source>
        <strain evidence="2">AF129</strain>
    </source>
</reference>
<feature type="transmembrane region" description="Helical" evidence="1">
    <location>
        <begin position="9"/>
        <end position="30"/>
    </location>
</feature>
<evidence type="ECO:0000256" key="1">
    <source>
        <dbReference type="SAM" id="Phobius"/>
    </source>
</evidence>
<dbReference type="Proteomes" id="UP001055149">
    <property type="component" value="Unassembled WGS sequence"/>
</dbReference>
<comment type="caution">
    <text evidence="2">The sequence shown here is derived from an EMBL/GenBank/DDBJ whole genome shotgun (WGS) entry which is preliminary data.</text>
</comment>
<dbReference type="EMBL" id="BQXH01000003">
    <property type="protein sequence ID" value="GKS80857.1"/>
    <property type="molecule type" value="Genomic_DNA"/>
</dbReference>
<feature type="transmembrane region" description="Helical" evidence="1">
    <location>
        <begin position="180"/>
        <end position="202"/>
    </location>
</feature>
<proteinExistence type="predicted"/>
<gene>
    <name evidence="2" type="ORF">LPAF129_05420</name>
</gene>
<dbReference type="Pfam" id="PF07314">
    <property type="entry name" value="Lit"/>
    <property type="match status" value="1"/>
</dbReference>
<evidence type="ECO:0000313" key="3">
    <source>
        <dbReference type="Proteomes" id="UP001055149"/>
    </source>
</evidence>
<organism evidence="2 3">
    <name type="scientific">Ligilactobacillus pabuli</name>
    <dbReference type="NCBI Taxonomy" id="2886039"/>
    <lineage>
        <taxon>Bacteria</taxon>
        <taxon>Bacillati</taxon>
        <taxon>Bacillota</taxon>
        <taxon>Bacilli</taxon>
        <taxon>Lactobacillales</taxon>
        <taxon>Lactobacillaceae</taxon>
        <taxon>Ligilactobacillus</taxon>
    </lineage>
</organism>
<keyword evidence="1" id="KW-0812">Transmembrane</keyword>
<name>A0ABQ5JH53_9LACO</name>
<sequence length="212" mass="24756">MVPAFRNRWYWKVILCLTIIAWCIAIVINFQPLYYLFVKQENLGQLVGLTNNQLQHDYQHLLNYLNFPWVHSLGISLPSSANALTHFADVKRLFLLDYVVLICGTPCSYWYLKKLRQQGMLWQLITVGQVMMTAGIFLSVMLALAFDRFFILFHEVLFRNNDWIFDPATDPIIDALPDEFFLACFALFFVLFLLSMMVLIICGKRSLKTSKH</sequence>
<feature type="transmembrane region" description="Helical" evidence="1">
    <location>
        <begin position="93"/>
        <end position="112"/>
    </location>
</feature>
<keyword evidence="1" id="KW-0472">Membrane</keyword>
<dbReference type="NCBIfam" id="TIGR01906">
    <property type="entry name" value="integ_TIGR01906"/>
    <property type="match status" value="1"/>
</dbReference>
<keyword evidence="1" id="KW-1133">Transmembrane helix</keyword>
<feature type="transmembrane region" description="Helical" evidence="1">
    <location>
        <begin position="124"/>
        <end position="146"/>
    </location>
</feature>
<keyword evidence="3" id="KW-1185">Reference proteome</keyword>
<dbReference type="InterPro" id="IPR010178">
    <property type="entry name" value="Lit"/>
</dbReference>